<evidence type="ECO:0000256" key="1">
    <source>
        <dbReference type="ARBA" id="ARBA00023033"/>
    </source>
</evidence>
<keyword evidence="3" id="KW-1185">Reference proteome</keyword>
<gene>
    <name evidence="2" type="ORF">OBRU01_10196</name>
</gene>
<accession>A0A0L7L5J5</accession>
<dbReference type="AlphaFoldDB" id="A0A0L7L5J5"/>
<dbReference type="InterPro" id="IPR036396">
    <property type="entry name" value="Cyt_P450_sf"/>
</dbReference>
<dbReference type="GO" id="GO:0016705">
    <property type="term" value="F:oxidoreductase activity, acting on paired donors, with incorporation or reduction of molecular oxygen"/>
    <property type="evidence" value="ECO:0007669"/>
    <property type="project" value="InterPro"/>
</dbReference>
<comment type="caution">
    <text evidence="2">The sequence shown here is derived from an EMBL/GenBank/DDBJ whole genome shotgun (WGS) entry which is preliminary data.</text>
</comment>
<dbReference type="GO" id="GO:0004497">
    <property type="term" value="F:monooxygenase activity"/>
    <property type="evidence" value="ECO:0007669"/>
    <property type="project" value="UniProtKB-KW"/>
</dbReference>
<evidence type="ECO:0008006" key="4">
    <source>
        <dbReference type="Google" id="ProtNLM"/>
    </source>
</evidence>
<keyword evidence="1" id="KW-0560">Oxidoreductase</keyword>
<reference evidence="2 3" key="1">
    <citation type="journal article" date="2015" name="Genome Biol. Evol.">
        <title>The genome of winter moth (Operophtera brumata) provides a genomic perspective on sexual dimorphism and phenology.</title>
        <authorList>
            <person name="Derks M.F."/>
            <person name="Smit S."/>
            <person name="Salis L."/>
            <person name="Schijlen E."/>
            <person name="Bossers A."/>
            <person name="Mateman C."/>
            <person name="Pijl A.S."/>
            <person name="de Ridder D."/>
            <person name="Groenen M.A."/>
            <person name="Visser M.E."/>
            <person name="Megens H.J."/>
        </authorList>
    </citation>
    <scope>NUCLEOTIDE SEQUENCE [LARGE SCALE GENOMIC DNA]</scope>
    <source>
        <strain evidence="2">WM2013NL</strain>
        <tissue evidence="2">Head and thorax</tissue>
    </source>
</reference>
<dbReference type="SUPFAM" id="SSF48264">
    <property type="entry name" value="Cytochrome P450"/>
    <property type="match status" value="1"/>
</dbReference>
<evidence type="ECO:0000313" key="3">
    <source>
        <dbReference type="Proteomes" id="UP000037510"/>
    </source>
</evidence>
<dbReference type="GO" id="GO:0005506">
    <property type="term" value="F:iron ion binding"/>
    <property type="evidence" value="ECO:0007669"/>
    <property type="project" value="InterPro"/>
</dbReference>
<dbReference type="Proteomes" id="UP000037510">
    <property type="component" value="Unassembled WGS sequence"/>
</dbReference>
<sequence length="87" mass="9559">MFSLIGKHVMEAEQALSYRNKEDNTIASSLINVMLLGDEKMTAEDIATVLLDMLLIGVNTVSSLFCITIIRGHKLHHHHPESSSPSG</sequence>
<name>A0A0L7L5J5_OPEBR</name>
<evidence type="ECO:0000313" key="2">
    <source>
        <dbReference type="EMBL" id="KOB70680.1"/>
    </source>
</evidence>
<dbReference type="EMBL" id="JTDY01002811">
    <property type="protein sequence ID" value="KOB70680.1"/>
    <property type="molecule type" value="Genomic_DNA"/>
</dbReference>
<keyword evidence="1" id="KW-0503">Monooxygenase</keyword>
<proteinExistence type="predicted"/>
<protein>
    <recommendedName>
        <fullName evidence="4">Cytochrome P450</fullName>
    </recommendedName>
</protein>
<organism evidence="2 3">
    <name type="scientific">Operophtera brumata</name>
    <name type="common">Winter moth</name>
    <name type="synonym">Phalaena brumata</name>
    <dbReference type="NCBI Taxonomy" id="104452"/>
    <lineage>
        <taxon>Eukaryota</taxon>
        <taxon>Metazoa</taxon>
        <taxon>Ecdysozoa</taxon>
        <taxon>Arthropoda</taxon>
        <taxon>Hexapoda</taxon>
        <taxon>Insecta</taxon>
        <taxon>Pterygota</taxon>
        <taxon>Neoptera</taxon>
        <taxon>Endopterygota</taxon>
        <taxon>Lepidoptera</taxon>
        <taxon>Glossata</taxon>
        <taxon>Ditrysia</taxon>
        <taxon>Geometroidea</taxon>
        <taxon>Geometridae</taxon>
        <taxon>Larentiinae</taxon>
        <taxon>Operophtera</taxon>
    </lineage>
</organism>
<dbReference type="GO" id="GO:0020037">
    <property type="term" value="F:heme binding"/>
    <property type="evidence" value="ECO:0007669"/>
    <property type="project" value="InterPro"/>
</dbReference>